<feature type="region of interest" description="Disordered" evidence="2">
    <location>
        <begin position="858"/>
        <end position="879"/>
    </location>
</feature>
<dbReference type="Proteomes" id="UP000572268">
    <property type="component" value="Unassembled WGS sequence"/>
</dbReference>
<dbReference type="InterPro" id="IPR036291">
    <property type="entry name" value="NAD(P)-bd_dom_sf"/>
</dbReference>
<sequence length="1715" mass="188107">MSKPHRREAGYGLLALETLGVHPGAADLPLELLDRIWRYARGPDLCVSAEITRKQREVFAYSRFFEPVVEFFVEPSTNFPPNLAGEGRLMVMLMSSTMLYEARMEPFGLAPVTAGGIEVESPEYGTTVCRTSGDFYGIDRIGLMRWRRGSPQGFELIHDGLNVFHREVRVAGRHVFCGGGAESGALITILTLDRPGGRISRPPLTLSVADRLNVWTAFERADKLHVVWTAGEELKSIEMAADEPSSDTWFRRTLVHADWVRKTRKDIEVVADSALLIGVGMGSATLCMVLFDLDAACVTHVVDLKVGINSFRVVGNRVYLHERASPFGGRIFWKDIQLRKVTSLRAGLQWKAPDVAKVLIGAALRNRQGSLLVGQSATGVCLIEEGLPIALRDIAAGGLLCLLPVKALFSFIMFWRFIASLFPYECRHYFKRLGIVKAGAVIMVFTSGLAGLGIWLGTDSSSSGMKLGVDPCSGAPFRETEVVAAGLGEMLLVTGGSGFIGSNLVEDLLDLGYRVRVFDNLVTGNIQYLPLDHPRLEFRYGDIMDMKALRAAMEGVTGVIHLAAASKVLPSLKNSTMATFNVNVNSVGTANVLEVAQQAGTVRKVIFAASSTFYGNQDLPYRETDHFSPSSPYSASKAMGELQMQTFDKVYNLATVSLRFFMVYGPRQPRDGAYAIVTGVFAGQRERGESLTIEGDGLQFRDFVHVKDIARGITLAYQSDRVRGGQPINLGSGEAHTVQELADLVSPNQKRLPARKNDLRGTLADTCKAKAVLGWSTRKDFRTEMSRIIEDTIAGRGLYLAEWFQDPGTEKLFEATGLPIDKQVVSVGFPQQRLLLAEPNTPLSALKIGKDDILSLSATGGSSESASSTSTVASRRVEPRPVDLARTRFPILDPELVDLGGFHREPVPGDNSCMFTAVIRSLQLKGITTRDLRGIVARTIEANPNRYTEAVLDKPAKKYVKWICQDSSWGGYIELSILAPHFGVQINTVEIMTGHFYRYPQEVPEDTPCVYLLHDDTHYDYIASRSLVVDGSRVSVFSSGDLRVATAAKRVADNLRRNRQSTMAPGVAAEALSSLYRIRHHHPTAAGSTDSPIWDAKALDCFQRNSDTVLDPSTPDMTTFQLITLCDCLAKMAQRGLKIGSSTISKLAKFVRSNIREFTDTQQFPVLTHAFAVMLSTVEGAKKEEEVTKMLAVVCETVQTVWLREFSLNELSALLTTLRQCEAPARDLARAAVPEFVRLLDDDSQEVTGLILGSISLPLLKLTGRVEEDVVAALARRLGRTPSTLRLSPRSVSNILAGACGDRHTDVKASRELLEDLAGRIDPEQPFAAIDSFSILRACGSILKPGQSASERTNNMISQCCDHLRRNYSDYEPRTLVFSLHMLSLFQPDRGLLRELLPVTDGFPLNLQTMLLGVCERGKDIDSARLVLDRIGRLLCSDSAEAARILRSISRLPSELWQSYSNLIDDLAKCALKDTKSSSRIFAVCLALAKMKPKREKVSELLERVMRAVVAAGDRLDLVDAATATSILVKLTSGVEADGGLAGLARLQLRPATTEGLELCLAKMINDSISTKTAPFILSIIHSMWKLDLRRASNRVTKKVVAALCEFDAVRTVYCAACLGASSVLGSLRLALRPGLTAVETSQLIAALATIYLDHPGIGDTLSHDDLQTALDLLSTASRRQHGRVSRHEELRNEVCEFLETLATPCMVDPKLFWT</sequence>
<feature type="transmembrane region" description="Helical" evidence="3">
    <location>
        <begin position="435"/>
        <end position="456"/>
    </location>
</feature>
<dbReference type="PROSITE" id="PS50802">
    <property type="entry name" value="OTU"/>
    <property type="match status" value="1"/>
</dbReference>
<dbReference type="Pfam" id="PF01370">
    <property type="entry name" value="Epimerase"/>
    <property type="match status" value="1"/>
</dbReference>
<dbReference type="InterPro" id="IPR001509">
    <property type="entry name" value="Epimerase_deHydtase"/>
</dbReference>
<dbReference type="Gene3D" id="3.90.70.80">
    <property type="match status" value="1"/>
</dbReference>
<organism evidence="5 6">
    <name type="scientific">Perkinsus olseni</name>
    <name type="common">Perkinsus atlanticus</name>
    <dbReference type="NCBI Taxonomy" id="32597"/>
    <lineage>
        <taxon>Eukaryota</taxon>
        <taxon>Sar</taxon>
        <taxon>Alveolata</taxon>
        <taxon>Perkinsozoa</taxon>
        <taxon>Perkinsea</taxon>
        <taxon>Perkinsida</taxon>
        <taxon>Perkinsidae</taxon>
        <taxon>Perkinsus</taxon>
    </lineage>
</organism>
<evidence type="ECO:0000259" key="4">
    <source>
        <dbReference type="PROSITE" id="PS50802"/>
    </source>
</evidence>
<keyword evidence="3" id="KW-0812">Transmembrane</keyword>
<dbReference type="Gene3D" id="3.40.50.720">
    <property type="entry name" value="NAD(P)-binding Rossmann-like Domain"/>
    <property type="match status" value="1"/>
</dbReference>
<keyword evidence="3" id="KW-0472">Membrane</keyword>
<dbReference type="EMBL" id="JABANN010000059">
    <property type="protein sequence ID" value="KAF4673067.1"/>
    <property type="molecule type" value="Genomic_DNA"/>
</dbReference>
<evidence type="ECO:0000313" key="6">
    <source>
        <dbReference type="Proteomes" id="UP000572268"/>
    </source>
</evidence>
<gene>
    <name evidence="5" type="ORF">FOL46_007875</name>
</gene>
<keyword evidence="3" id="KW-1133">Transmembrane helix</keyword>
<comment type="caution">
    <text evidence="5">The sequence shown here is derived from an EMBL/GenBank/DDBJ whole genome shotgun (WGS) entry which is preliminary data.</text>
</comment>
<evidence type="ECO:0000313" key="5">
    <source>
        <dbReference type="EMBL" id="KAF4673067.1"/>
    </source>
</evidence>
<protein>
    <recommendedName>
        <fullName evidence="4">OTU domain-containing protein</fullName>
    </recommendedName>
</protein>
<accession>A0A7J6MP04</accession>
<evidence type="ECO:0000256" key="2">
    <source>
        <dbReference type="SAM" id="MobiDB-lite"/>
    </source>
</evidence>
<comment type="similarity">
    <text evidence="1">Belongs to the NAD(P)-dependent epimerase/dehydratase family.</text>
</comment>
<dbReference type="SUPFAM" id="SSF51735">
    <property type="entry name" value="NAD(P)-binding Rossmann-fold domains"/>
    <property type="match status" value="1"/>
</dbReference>
<name>A0A7J6MP04_PEROL</name>
<dbReference type="Pfam" id="PF02338">
    <property type="entry name" value="OTU"/>
    <property type="match status" value="1"/>
</dbReference>
<feature type="domain" description="OTU" evidence="4">
    <location>
        <begin position="902"/>
        <end position="1025"/>
    </location>
</feature>
<proteinExistence type="inferred from homology"/>
<dbReference type="CDD" id="cd22745">
    <property type="entry name" value="OTU_OTU1"/>
    <property type="match status" value="1"/>
</dbReference>
<dbReference type="Gene3D" id="3.90.25.10">
    <property type="entry name" value="UDP-galactose 4-epimerase, domain 1"/>
    <property type="match status" value="1"/>
</dbReference>
<evidence type="ECO:0000256" key="3">
    <source>
        <dbReference type="SAM" id="Phobius"/>
    </source>
</evidence>
<evidence type="ECO:0000256" key="1">
    <source>
        <dbReference type="ARBA" id="ARBA00007637"/>
    </source>
</evidence>
<dbReference type="InterPro" id="IPR038765">
    <property type="entry name" value="Papain-like_cys_pep_sf"/>
</dbReference>
<feature type="compositionally biased region" description="Low complexity" evidence="2">
    <location>
        <begin position="858"/>
        <end position="874"/>
    </location>
</feature>
<dbReference type="PANTHER" id="PTHR43000">
    <property type="entry name" value="DTDP-D-GLUCOSE 4,6-DEHYDRATASE-RELATED"/>
    <property type="match status" value="1"/>
</dbReference>
<dbReference type="SUPFAM" id="SSF54001">
    <property type="entry name" value="Cysteine proteinases"/>
    <property type="match status" value="1"/>
</dbReference>
<reference evidence="5 6" key="1">
    <citation type="submission" date="2020-04" db="EMBL/GenBank/DDBJ databases">
        <title>Perkinsus olseni comparative genomics.</title>
        <authorList>
            <person name="Bogema D.R."/>
        </authorList>
    </citation>
    <scope>NUCLEOTIDE SEQUENCE [LARGE SCALE GENOMIC DNA]</scope>
    <source>
        <strain evidence="5">ATCC PRA-31</strain>
    </source>
</reference>
<dbReference type="InterPro" id="IPR003323">
    <property type="entry name" value="OTU_dom"/>
</dbReference>
<feature type="transmembrane region" description="Helical" evidence="3">
    <location>
        <begin position="394"/>
        <end position="415"/>
    </location>
</feature>